<dbReference type="EMBL" id="FQZY01000100">
    <property type="protein sequence ID" value="SHK86842.1"/>
    <property type="molecule type" value="Genomic_DNA"/>
</dbReference>
<feature type="chain" id="PRO_5038368354" evidence="1">
    <location>
        <begin position="25"/>
        <end position="84"/>
    </location>
</feature>
<evidence type="ECO:0000313" key="2">
    <source>
        <dbReference type="EMBL" id="SHK86842.1"/>
    </source>
</evidence>
<dbReference type="OrthoDB" id="2067217at2"/>
<dbReference type="PROSITE" id="PS51257">
    <property type="entry name" value="PROKAR_LIPOPROTEIN"/>
    <property type="match status" value="1"/>
</dbReference>
<organism evidence="2 3">
    <name type="scientific">Hespellia stercorisuis DSM 15480</name>
    <dbReference type="NCBI Taxonomy" id="1121950"/>
    <lineage>
        <taxon>Bacteria</taxon>
        <taxon>Bacillati</taxon>
        <taxon>Bacillota</taxon>
        <taxon>Clostridia</taxon>
        <taxon>Lachnospirales</taxon>
        <taxon>Lachnospiraceae</taxon>
        <taxon>Hespellia</taxon>
    </lineage>
</organism>
<name>A0A1M6VZB5_9FIRM</name>
<dbReference type="AlphaFoldDB" id="A0A1M6VZB5"/>
<dbReference type="Proteomes" id="UP000184301">
    <property type="component" value="Unassembled WGS sequence"/>
</dbReference>
<protein>
    <submittedName>
        <fullName evidence="2">Uncharacterized protein</fullName>
    </submittedName>
</protein>
<keyword evidence="3" id="KW-1185">Reference proteome</keyword>
<gene>
    <name evidence="2" type="ORF">SAMN02745243_03893</name>
</gene>
<accession>A0A1M6VZB5</accession>
<dbReference type="RefSeq" id="WP_073113152.1">
    <property type="nucleotide sequence ID" value="NZ_FQZY01000100.1"/>
</dbReference>
<evidence type="ECO:0000256" key="1">
    <source>
        <dbReference type="SAM" id="SignalP"/>
    </source>
</evidence>
<reference evidence="2 3" key="1">
    <citation type="submission" date="2016-11" db="EMBL/GenBank/DDBJ databases">
        <authorList>
            <person name="Jaros S."/>
            <person name="Januszkiewicz K."/>
            <person name="Wedrychowicz H."/>
        </authorList>
    </citation>
    <scope>NUCLEOTIDE SEQUENCE [LARGE SCALE GENOMIC DNA]</scope>
    <source>
        <strain evidence="2 3">DSM 15480</strain>
    </source>
</reference>
<feature type="signal peptide" evidence="1">
    <location>
        <begin position="1"/>
        <end position="24"/>
    </location>
</feature>
<proteinExistence type="predicted"/>
<sequence length="84" mass="9580">MMKRKSRLWMALTGFMLVAGILTGCGEKVTTESLLKDVNENYKQAESFKGDLKLDVTVQNPLGELINFCTKQRIFKTCFAILFR</sequence>
<evidence type="ECO:0000313" key="3">
    <source>
        <dbReference type="Proteomes" id="UP000184301"/>
    </source>
</evidence>
<keyword evidence="1" id="KW-0732">Signal</keyword>